<dbReference type="Proteomes" id="UP000638560">
    <property type="component" value="Unassembled WGS sequence"/>
</dbReference>
<evidence type="ECO:0000256" key="1">
    <source>
        <dbReference type="SAM" id="SignalP"/>
    </source>
</evidence>
<dbReference type="PANTHER" id="PTHR19328:SF75">
    <property type="entry name" value="ALDOSE SUGAR DEHYDROGENASE YLII"/>
    <property type="match status" value="1"/>
</dbReference>
<dbReference type="Gene3D" id="2.120.10.30">
    <property type="entry name" value="TolB, C-terminal domain"/>
    <property type="match status" value="1"/>
</dbReference>
<dbReference type="InterPro" id="IPR008965">
    <property type="entry name" value="CBM2/CBM3_carb-bd_dom_sf"/>
</dbReference>
<sequence length="524" mass="55300">MLRRQSFGRLCLAGAAAIITPLVAFGAPSAAGQPAPERAEAAAAAVPLDQLTVSTTQVAFGLQRPTAIFAPDDGSGRLLIAEKQGTIRVYHPDTGLAAEPLLNITDRVDTSGNERGLLGLVTTPNFAQTRTLYLTYTALPDGAVTLSRFTLDSAGQQPIPASREQVVLSQAHSEYSNHNGGHVTFGPDGYLYWSIGDGGGSDDVLNSGQNLGTLLGKILRLDVNRACGTQRYCVPADNPFVNTAGARPEIWTYGLRNPWKFSHDLGGDGSLWIADVGQGTWEEFDHLRANQGGANLGWSCREGPVVFNQARCQAGAQYVDPVHSYRTSAEGCAVIGGYVYRGDEFADIATGTYLATDYCSGTAFVVRPPATAGGAYATRSLTELTIQPTSLGQDANGELYLVNDLPGQLHKISFGTTVPPAACRVSYKVDQQWGTGFNATVTVTNTGTQPVSGWTVGWTFPGTQRAGTFWNATGSQQGAAVTARNANWNPNIQPGGTLQFSFLASNTGPNPAPTAFTLNGNTCA</sequence>
<evidence type="ECO:0000313" key="3">
    <source>
        <dbReference type="EMBL" id="MBF9132947.1"/>
    </source>
</evidence>
<evidence type="ECO:0000259" key="2">
    <source>
        <dbReference type="PROSITE" id="PS51173"/>
    </source>
</evidence>
<dbReference type="SMART" id="SM00637">
    <property type="entry name" value="CBD_II"/>
    <property type="match status" value="1"/>
</dbReference>
<keyword evidence="4" id="KW-1185">Reference proteome</keyword>
<dbReference type="InterPro" id="IPR011041">
    <property type="entry name" value="Quinoprot_gluc/sorb_DH_b-prop"/>
</dbReference>
<dbReference type="Gene3D" id="2.60.40.290">
    <property type="match status" value="1"/>
</dbReference>
<comment type="caution">
    <text evidence="3">The sequence shown here is derived from an EMBL/GenBank/DDBJ whole genome shotgun (WGS) entry which is preliminary data.</text>
</comment>
<dbReference type="InterPro" id="IPR012291">
    <property type="entry name" value="CBM2_carb-bd_dom_sf"/>
</dbReference>
<organism evidence="3 4">
    <name type="scientific">Plantactinospora alkalitolerans</name>
    <dbReference type="NCBI Taxonomy" id="2789879"/>
    <lineage>
        <taxon>Bacteria</taxon>
        <taxon>Bacillati</taxon>
        <taxon>Actinomycetota</taxon>
        <taxon>Actinomycetes</taxon>
        <taxon>Micromonosporales</taxon>
        <taxon>Micromonosporaceae</taxon>
        <taxon>Plantactinospora</taxon>
    </lineage>
</organism>
<proteinExistence type="predicted"/>
<dbReference type="InterPro" id="IPR011042">
    <property type="entry name" value="6-blade_b-propeller_TolB-like"/>
</dbReference>
<keyword evidence="1" id="KW-0732">Signal</keyword>
<feature type="chain" id="PRO_5046229128" evidence="1">
    <location>
        <begin position="27"/>
        <end position="524"/>
    </location>
</feature>
<dbReference type="PROSITE" id="PS51173">
    <property type="entry name" value="CBM2"/>
    <property type="match status" value="1"/>
</dbReference>
<name>A0ABS0H3A8_9ACTN</name>
<dbReference type="InterPro" id="IPR001919">
    <property type="entry name" value="CBD2"/>
</dbReference>
<accession>A0ABS0H3A8</accession>
<reference evidence="3 4" key="1">
    <citation type="submission" date="2020-11" db="EMBL/GenBank/DDBJ databases">
        <title>A novel isolate from a Black sea contaminated sediment with potential to produce alkanes: Plantactinospora alkalitolerans sp. nov.</title>
        <authorList>
            <person name="Carro L."/>
            <person name="Veyisoglu A."/>
            <person name="Guven K."/>
            <person name="Schumann P."/>
            <person name="Klenk H.-P."/>
            <person name="Sahin N."/>
        </authorList>
    </citation>
    <scope>NUCLEOTIDE SEQUENCE [LARGE SCALE GENOMIC DNA]</scope>
    <source>
        <strain evidence="3 4">S1510</strain>
    </source>
</reference>
<dbReference type="InterPro" id="IPR012938">
    <property type="entry name" value="Glc/Sorbosone_DH"/>
</dbReference>
<feature type="signal peptide" evidence="1">
    <location>
        <begin position="1"/>
        <end position="26"/>
    </location>
</feature>
<feature type="domain" description="CBM2" evidence="2">
    <location>
        <begin position="416"/>
        <end position="524"/>
    </location>
</feature>
<dbReference type="RefSeq" id="WP_196204468.1">
    <property type="nucleotide sequence ID" value="NZ_JADPUN010000255.1"/>
</dbReference>
<dbReference type="SUPFAM" id="SSF49384">
    <property type="entry name" value="Carbohydrate-binding domain"/>
    <property type="match status" value="1"/>
</dbReference>
<dbReference type="PANTHER" id="PTHR19328">
    <property type="entry name" value="HEDGEHOG-INTERACTING PROTEIN"/>
    <property type="match status" value="1"/>
</dbReference>
<dbReference type="Pfam" id="PF00553">
    <property type="entry name" value="CBM_2"/>
    <property type="match status" value="1"/>
</dbReference>
<dbReference type="SUPFAM" id="SSF50952">
    <property type="entry name" value="Soluble quinoprotein glucose dehydrogenase"/>
    <property type="match status" value="1"/>
</dbReference>
<evidence type="ECO:0000313" key="4">
    <source>
        <dbReference type="Proteomes" id="UP000638560"/>
    </source>
</evidence>
<dbReference type="EMBL" id="JADPUN010000255">
    <property type="protein sequence ID" value="MBF9132947.1"/>
    <property type="molecule type" value="Genomic_DNA"/>
</dbReference>
<protein>
    <submittedName>
        <fullName evidence="3">PQQ-dependent sugar dehydrogenase</fullName>
    </submittedName>
</protein>
<gene>
    <name evidence="3" type="ORF">I0C86_28895</name>
</gene>
<dbReference type="Pfam" id="PF07995">
    <property type="entry name" value="GSDH"/>
    <property type="match status" value="1"/>
</dbReference>